<feature type="domain" description="Glycosyl transferase family 1" evidence="2">
    <location>
        <begin position="209"/>
        <end position="354"/>
    </location>
</feature>
<reference evidence="3 4" key="1">
    <citation type="submission" date="2023-11" db="EMBL/GenBank/DDBJ databases">
        <title>Coraliomargarita sp. nov., isolated from marine algae.</title>
        <authorList>
            <person name="Lee J.K."/>
            <person name="Baek J.H."/>
            <person name="Kim J.M."/>
            <person name="Choi D.G."/>
            <person name="Jeon C.O."/>
        </authorList>
    </citation>
    <scope>NUCLEOTIDE SEQUENCE [LARGE SCALE GENOMIC DNA]</scope>
    <source>
        <strain evidence="3 4">J2-16</strain>
    </source>
</reference>
<dbReference type="Gene3D" id="3.40.50.2000">
    <property type="entry name" value="Glycogen Phosphorylase B"/>
    <property type="match status" value="1"/>
</dbReference>
<dbReference type="CDD" id="cd03801">
    <property type="entry name" value="GT4_PimA-like"/>
    <property type="match status" value="1"/>
</dbReference>
<dbReference type="Proteomes" id="UP001324993">
    <property type="component" value="Chromosome"/>
</dbReference>
<keyword evidence="3" id="KW-0808">Transferase</keyword>
<feature type="compositionally biased region" description="Basic and acidic residues" evidence="1">
    <location>
        <begin position="175"/>
        <end position="186"/>
    </location>
</feature>
<protein>
    <submittedName>
        <fullName evidence="3">Glycosyltransferase family 4 protein</fullName>
        <ecNumber evidence="3">2.4.-.-</ecNumber>
    </submittedName>
</protein>
<dbReference type="InterPro" id="IPR001296">
    <property type="entry name" value="Glyco_trans_1"/>
</dbReference>
<proteinExistence type="predicted"/>
<gene>
    <name evidence="3" type="ORF">SH580_16405</name>
</gene>
<dbReference type="Pfam" id="PF00534">
    <property type="entry name" value="Glycos_transf_1"/>
    <property type="match status" value="1"/>
</dbReference>
<dbReference type="PANTHER" id="PTHR12526">
    <property type="entry name" value="GLYCOSYLTRANSFERASE"/>
    <property type="match status" value="1"/>
</dbReference>
<feature type="region of interest" description="Disordered" evidence="1">
    <location>
        <begin position="175"/>
        <end position="197"/>
    </location>
</feature>
<dbReference type="EMBL" id="CP138858">
    <property type="protein sequence ID" value="WPJ95011.1"/>
    <property type="molecule type" value="Genomic_DNA"/>
</dbReference>
<evidence type="ECO:0000256" key="1">
    <source>
        <dbReference type="SAM" id="MobiDB-lite"/>
    </source>
</evidence>
<evidence type="ECO:0000259" key="2">
    <source>
        <dbReference type="Pfam" id="PF00534"/>
    </source>
</evidence>
<dbReference type="RefSeq" id="WP_319831913.1">
    <property type="nucleotide sequence ID" value="NZ_CP138858.1"/>
</dbReference>
<evidence type="ECO:0000313" key="4">
    <source>
        <dbReference type="Proteomes" id="UP001324993"/>
    </source>
</evidence>
<name>A0ABZ0RI16_9BACT</name>
<dbReference type="EC" id="2.4.-.-" evidence="3"/>
<evidence type="ECO:0000313" key="3">
    <source>
        <dbReference type="EMBL" id="WPJ95011.1"/>
    </source>
</evidence>
<organism evidence="3 4">
    <name type="scientific">Coraliomargarita algicola</name>
    <dbReference type="NCBI Taxonomy" id="3092156"/>
    <lineage>
        <taxon>Bacteria</taxon>
        <taxon>Pseudomonadati</taxon>
        <taxon>Verrucomicrobiota</taxon>
        <taxon>Opitutia</taxon>
        <taxon>Puniceicoccales</taxon>
        <taxon>Coraliomargaritaceae</taxon>
        <taxon>Coraliomargarita</taxon>
    </lineage>
</organism>
<dbReference type="SUPFAM" id="SSF53756">
    <property type="entry name" value="UDP-Glycosyltransferase/glycogen phosphorylase"/>
    <property type="match status" value="1"/>
</dbReference>
<feature type="compositionally biased region" description="Low complexity" evidence="1">
    <location>
        <begin position="188"/>
        <end position="197"/>
    </location>
</feature>
<keyword evidence="3" id="KW-0328">Glycosyltransferase</keyword>
<sequence length="382" mass="42509">MKILVLHRRMSGYFVGCLNRLVNLKVQLEIVAWPNQADAPFSGKVLENFRSVRNRNEFSDSALLQMAEEYGPDIVLVAGWSDAGYVKVCRALKSKGVLIVSGCDTQWKGSLRQHIASAIAPWHVQQFIDVLWVSGERQRQLAAKLGYAGDRCWDGYYACDWNLFSAEAEKRFQSQRPESLELRPEETSPQVSSLKSQPSSLSSQVSIKSFAFVGRYAPVKGLDTLAEAYRIYSAQVESPWKLICAGKGECREQLIDAGAEDRGFIQPDDLPSLLAEASAFILPSRFEPWGVVVQEAAATGLPVIVSDICGAGVHLLRDRWNGRSFAAGDAAHLAECLLWMHQQSDEQLAELGRNSFELSKQYTPERWARTLIEGLRGLRAEG</sequence>
<keyword evidence="4" id="KW-1185">Reference proteome</keyword>
<dbReference type="GO" id="GO:0016757">
    <property type="term" value="F:glycosyltransferase activity"/>
    <property type="evidence" value="ECO:0007669"/>
    <property type="project" value="UniProtKB-KW"/>
</dbReference>
<accession>A0ABZ0RI16</accession>